<dbReference type="EMBL" id="JAGXBY010000002">
    <property type="protein sequence ID" value="MBS3679935.1"/>
    <property type="molecule type" value="Genomic_DNA"/>
</dbReference>
<dbReference type="RefSeq" id="WP_211741444.1">
    <property type="nucleotide sequence ID" value="NZ_JAGXBY010000002.1"/>
</dbReference>
<reference evidence="1 2" key="1">
    <citation type="submission" date="2021-05" db="EMBL/GenBank/DDBJ databases">
        <title>Ornithinibacillus massiliensis sp. nov.</title>
        <authorList>
            <person name="Iwaza R."/>
            <person name="Lagier J.-C."/>
            <person name="Raoult D."/>
        </authorList>
    </citation>
    <scope>NUCLEOTIDE SEQUENCE [LARGE SCALE GENOMIC DNA]</scope>
    <source>
        <strain evidence="1 2">Marseille-P3601</strain>
    </source>
</reference>
<organism evidence="1 2">
    <name type="scientific">Ornithinibacillus massiliensis</name>
    <dbReference type="NCBI Taxonomy" id="1944633"/>
    <lineage>
        <taxon>Bacteria</taxon>
        <taxon>Bacillati</taxon>
        <taxon>Bacillota</taxon>
        <taxon>Bacilli</taxon>
        <taxon>Bacillales</taxon>
        <taxon>Bacillaceae</taxon>
        <taxon>Ornithinibacillus</taxon>
    </lineage>
</organism>
<proteinExistence type="predicted"/>
<accession>A0ABS5MCA5</accession>
<evidence type="ECO:0000313" key="2">
    <source>
        <dbReference type="Proteomes" id="UP000681870"/>
    </source>
</evidence>
<gene>
    <name evidence="1" type="ORF">KGF86_06900</name>
</gene>
<comment type="caution">
    <text evidence="1">The sequence shown here is derived from an EMBL/GenBank/DDBJ whole genome shotgun (WGS) entry which is preliminary data.</text>
</comment>
<dbReference type="Proteomes" id="UP000681870">
    <property type="component" value="Unassembled WGS sequence"/>
</dbReference>
<evidence type="ECO:0000313" key="1">
    <source>
        <dbReference type="EMBL" id="MBS3679935.1"/>
    </source>
</evidence>
<keyword evidence="2" id="KW-1185">Reference proteome</keyword>
<sequence>MLQHDFNFMINEFGVPVKLNDETNTRKVLLSSRGISKIETNFDDRIIHTNFPIKRGDTMKYNDVIYLVYSDVQAKKGFEYQSLIRPMTNTFTFTYLTEGVIDHYDELDNPVYVPGHEPREVIEKLPCIAYQEGNPTLSSGKIILPETRIKVIMPDNNMTEQIKMNTTHTVINHTYNIVDINLLQKGIRIFTMDWAI</sequence>
<name>A0ABS5MCA5_9BACI</name>
<protein>
    <submittedName>
        <fullName evidence="1">Uncharacterized protein</fullName>
    </submittedName>
</protein>